<gene>
    <name evidence="1" type="ORF">SAMN06295937_1007100</name>
</gene>
<reference evidence="2" key="1">
    <citation type="submission" date="2017-02" db="EMBL/GenBank/DDBJ databases">
        <authorList>
            <person name="Varghese N."/>
            <person name="Submissions S."/>
        </authorList>
    </citation>
    <scope>NUCLEOTIDE SEQUENCE [LARGE SCALE GENOMIC DNA]</scope>
    <source>
        <strain evidence="2">R11H</strain>
    </source>
</reference>
<organism evidence="1 2">
    <name type="scientific">Sphingopyxis flava</name>
    <dbReference type="NCBI Taxonomy" id="1507287"/>
    <lineage>
        <taxon>Bacteria</taxon>
        <taxon>Pseudomonadati</taxon>
        <taxon>Pseudomonadota</taxon>
        <taxon>Alphaproteobacteria</taxon>
        <taxon>Sphingomonadales</taxon>
        <taxon>Sphingomonadaceae</taxon>
        <taxon>Sphingopyxis</taxon>
    </lineage>
</organism>
<keyword evidence="2" id="KW-1185">Reference proteome</keyword>
<dbReference type="Proteomes" id="UP000190044">
    <property type="component" value="Unassembled WGS sequence"/>
</dbReference>
<sequence>MSALGSGWDSAHRKLKETEAALEVALSALRKIRLGHPCDLPHVIAQVALEEVAGARPSGSLILK</sequence>
<accession>A0A1T5BSI7</accession>
<protein>
    <submittedName>
        <fullName evidence="1">Uncharacterized protein</fullName>
    </submittedName>
</protein>
<evidence type="ECO:0000313" key="2">
    <source>
        <dbReference type="Proteomes" id="UP000190044"/>
    </source>
</evidence>
<dbReference type="EMBL" id="FUYP01000007">
    <property type="protein sequence ID" value="SKB50109.1"/>
    <property type="molecule type" value="Genomic_DNA"/>
</dbReference>
<name>A0A1T5BSI7_9SPHN</name>
<evidence type="ECO:0000313" key="1">
    <source>
        <dbReference type="EMBL" id="SKB50109.1"/>
    </source>
</evidence>
<proteinExistence type="predicted"/>
<dbReference type="AlphaFoldDB" id="A0A1T5BSI7"/>